<evidence type="ECO:0000256" key="5">
    <source>
        <dbReference type="ARBA" id="ARBA00022980"/>
    </source>
</evidence>
<dbReference type="PRINTS" id="PR00061">
    <property type="entry name" value="RIBOSOMALL19"/>
</dbReference>
<dbReference type="SUPFAM" id="SSF50104">
    <property type="entry name" value="Translation proteins SH3-like domain"/>
    <property type="match status" value="1"/>
</dbReference>
<organism evidence="8">
    <name type="scientific">Pseudictyota dubia</name>
    <dbReference type="NCBI Taxonomy" id="2749911"/>
    <lineage>
        <taxon>Eukaryota</taxon>
        <taxon>Sar</taxon>
        <taxon>Stramenopiles</taxon>
        <taxon>Ochrophyta</taxon>
        <taxon>Bacillariophyta</taxon>
        <taxon>Mediophyceae</taxon>
        <taxon>Biddulphiophycidae</taxon>
        <taxon>Eupodiscales</taxon>
        <taxon>Odontellaceae</taxon>
        <taxon>Pseudictyota</taxon>
    </lineage>
</organism>
<dbReference type="AlphaFoldDB" id="A0A2U9NQT5"/>
<dbReference type="PANTHER" id="PTHR15680">
    <property type="entry name" value="RIBOSOMAL PROTEIN L19"/>
    <property type="match status" value="1"/>
</dbReference>
<dbReference type="PANTHER" id="PTHR15680:SF9">
    <property type="entry name" value="LARGE RIBOSOMAL SUBUNIT PROTEIN BL19M"/>
    <property type="match status" value="1"/>
</dbReference>
<dbReference type="FunFam" id="2.30.30.790:FF:000004">
    <property type="entry name" value="50S ribosomal protein L19, chloroplastic"/>
    <property type="match status" value="1"/>
</dbReference>
<dbReference type="Pfam" id="PF01245">
    <property type="entry name" value="Ribosomal_L19"/>
    <property type="match status" value="1"/>
</dbReference>
<protein>
    <recommendedName>
        <fullName evidence="7">Large ribosomal subunit protein bL19c</fullName>
    </recommendedName>
</protein>
<dbReference type="GO" id="GO:0003729">
    <property type="term" value="F:mRNA binding"/>
    <property type="evidence" value="ECO:0007669"/>
    <property type="project" value="UniProtKB-ARBA"/>
</dbReference>
<dbReference type="GeneID" id="36959182"/>
<dbReference type="InterPro" id="IPR001857">
    <property type="entry name" value="Ribosomal_bL19"/>
</dbReference>
<evidence type="ECO:0000256" key="7">
    <source>
        <dbReference type="HAMAP-Rule" id="MF_00402"/>
    </source>
</evidence>
<dbReference type="EMBL" id="MG755801">
    <property type="protein sequence ID" value="AWT39474.1"/>
    <property type="molecule type" value="Genomic_DNA"/>
</dbReference>
<dbReference type="InterPro" id="IPR008991">
    <property type="entry name" value="Translation_prot_SH3-like_sf"/>
</dbReference>
<keyword evidence="4 8" id="KW-0934">Plastid</keyword>
<evidence type="ECO:0000256" key="2">
    <source>
        <dbReference type="ARBA" id="ARBA00005781"/>
    </source>
</evidence>
<evidence type="ECO:0000256" key="1">
    <source>
        <dbReference type="ARBA" id="ARBA00004229"/>
    </source>
</evidence>
<dbReference type="Gene3D" id="2.30.30.790">
    <property type="match status" value="1"/>
</dbReference>
<sequence length="120" mass="13800">MLSLNTQKTIDNLHNVFTKKNLPHIRIGDNVKIGVKIIEGNKERVQFYEGTVIAKKNSSINTTLTVRKVLQGIGVERIFLIHSPKVDSIQILRSSKVRRSKLYYLRNLKGKASRLKQQFQ</sequence>
<dbReference type="GO" id="GO:0005762">
    <property type="term" value="C:mitochondrial large ribosomal subunit"/>
    <property type="evidence" value="ECO:0007669"/>
    <property type="project" value="TreeGrafter"/>
</dbReference>
<accession>A0A2U9NQT5</accession>
<proteinExistence type="inferred from homology"/>
<dbReference type="PROSITE" id="PS01015">
    <property type="entry name" value="RIBOSOMAL_L19"/>
    <property type="match status" value="1"/>
</dbReference>
<dbReference type="InterPro" id="IPR018257">
    <property type="entry name" value="Ribosomal_bL19_CS"/>
</dbReference>
<evidence type="ECO:0000256" key="4">
    <source>
        <dbReference type="ARBA" id="ARBA00022640"/>
    </source>
</evidence>
<dbReference type="GO" id="GO:0003735">
    <property type="term" value="F:structural constituent of ribosome"/>
    <property type="evidence" value="ECO:0007669"/>
    <property type="project" value="InterPro"/>
</dbReference>
<gene>
    <name evidence="7 8" type="primary">rpl19</name>
</gene>
<dbReference type="PIRSF" id="PIRSF002191">
    <property type="entry name" value="Ribosomal_L19"/>
    <property type="match status" value="1"/>
</dbReference>
<evidence type="ECO:0000256" key="3">
    <source>
        <dbReference type="ARBA" id="ARBA00022528"/>
    </source>
</evidence>
<dbReference type="InterPro" id="IPR038657">
    <property type="entry name" value="Ribosomal_bL19_sf"/>
</dbReference>
<dbReference type="GO" id="GO:0009507">
    <property type="term" value="C:chloroplast"/>
    <property type="evidence" value="ECO:0007669"/>
    <property type="project" value="UniProtKB-SubCell"/>
</dbReference>
<geneLocation type="chloroplast" evidence="8"/>
<keyword evidence="6 7" id="KW-0687">Ribonucleoprotein</keyword>
<comment type="similarity">
    <text evidence="2 7">Belongs to the bacterial ribosomal protein bL19 family.</text>
</comment>
<dbReference type="HAMAP" id="MF_00402">
    <property type="entry name" value="Ribosomal_bL19"/>
    <property type="match status" value="1"/>
</dbReference>
<evidence type="ECO:0000313" key="8">
    <source>
        <dbReference type="EMBL" id="AWT39474.1"/>
    </source>
</evidence>
<reference evidence="8" key="1">
    <citation type="journal article" date="2018" name="Adv. Bot. Res.">
        <title>Evolution of the Plastid Genomes in Diatoms.</title>
        <authorList>
            <person name="Yu M."/>
            <person name="Ashworth M.P."/>
            <person name="Hajrah N.H."/>
            <person name="Khiyami M.A."/>
            <person name="Sabir M.J."/>
            <person name="Alhebshi A.M."/>
            <person name="Al-Malki A.L."/>
            <person name="Sabir J.S.M."/>
            <person name="Theriot E.C."/>
            <person name="Jansen R.K."/>
        </authorList>
    </citation>
    <scope>NUCLEOTIDE SEQUENCE</scope>
</reference>
<name>A0A2U9NQT5_9STRA</name>
<dbReference type="RefSeq" id="YP_009496761.1">
    <property type="nucleotide sequence ID" value="NC_038002.1"/>
</dbReference>
<comment type="subcellular location">
    <subcellularLocation>
        <location evidence="1 7">Plastid</location>
        <location evidence="1 7">Chloroplast</location>
    </subcellularLocation>
</comment>
<dbReference type="NCBIfam" id="TIGR01024">
    <property type="entry name" value="rplS_bact"/>
    <property type="match status" value="1"/>
</dbReference>
<dbReference type="GO" id="GO:0006412">
    <property type="term" value="P:translation"/>
    <property type="evidence" value="ECO:0007669"/>
    <property type="project" value="UniProtKB-UniRule"/>
</dbReference>
<evidence type="ECO:0000256" key="6">
    <source>
        <dbReference type="ARBA" id="ARBA00023274"/>
    </source>
</evidence>
<keyword evidence="3 8" id="KW-0150">Chloroplast</keyword>
<keyword evidence="5 7" id="KW-0689">Ribosomal protein</keyword>